<comment type="subunit">
    <text evidence="3">Homodimer.</text>
</comment>
<dbReference type="AlphaFoldDB" id="A0A1F5Y123"/>
<keyword evidence="5" id="KW-0175">Coiled coil</keyword>
<protein>
    <recommendedName>
        <fullName evidence="3">Protein GrpE</fullName>
    </recommendedName>
    <alternativeName>
        <fullName evidence="3">HSP-70 cofactor</fullName>
    </alternativeName>
</protein>
<dbReference type="EMBL" id="MFIQ01000002">
    <property type="protein sequence ID" value="OGF93840.1"/>
    <property type="molecule type" value="Genomic_DNA"/>
</dbReference>
<evidence type="ECO:0000256" key="5">
    <source>
        <dbReference type="SAM" id="Coils"/>
    </source>
</evidence>
<dbReference type="CDD" id="cd00446">
    <property type="entry name" value="GrpE"/>
    <property type="match status" value="1"/>
</dbReference>
<dbReference type="SUPFAM" id="SSF58014">
    <property type="entry name" value="Coiled-coil domain of nucleotide exchange factor GrpE"/>
    <property type="match status" value="1"/>
</dbReference>
<evidence type="ECO:0000313" key="6">
    <source>
        <dbReference type="EMBL" id="OGF93840.1"/>
    </source>
</evidence>
<comment type="function">
    <text evidence="3">Participates actively in the response to hyperosmotic and heat shock by preventing the aggregation of stress-denatured proteins, in association with DnaK and GrpE. It is the nucleotide exchange factor for DnaK and may function as a thermosensor. Unfolded proteins bind initially to DnaJ; upon interaction with the DnaJ-bound protein, DnaK hydrolyzes its bound ATP, resulting in the formation of a stable complex. GrpE releases ADP from DnaK; ATP binding to DnaK triggers the release of the substrate protein, thus completing the reaction cycle. Several rounds of ATP-dependent interactions between DnaJ, DnaK and GrpE are required for fully efficient folding.</text>
</comment>
<keyword evidence="3" id="KW-0346">Stress response</keyword>
<dbReference type="HAMAP" id="MF_01151">
    <property type="entry name" value="GrpE"/>
    <property type="match status" value="1"/>
</dbReference>
<dbReference type="GO" id="GO:0000774">
    <property type="term" value="F:adenyl-nucleotide exchange factor activity"/>
    <property type="evidence" value="ECO:0007669"/>
    <property type="project" value="InterPro"/>
</dbReference>
<evidence type="ECO:0000256" key="3">
    <source>
        <dbReference type="HAMAP-Rule" id="MF_01151"/>
    </source>
</evidence>
<dbReference type="PANTHER" id="PTHR21237">
    <property type="entry name" value="GRPE PROTEIN"/>
    <property type="match status" value="1"/>
</dbReference>
<dbReference type="Gene3D" id="2.30.22.10">
    <property type="entry name" value="Head domain of nucleotide exchange factor GrpE"/>
    <property type="match status" value="1"/>
</dbReference>
<evidence type="ECO:0000256" key="2">
    <source>
        <dbReference type="ARBA" id="ARBA00023186"/>
    </source>
</evidence>
<keyword evidence="3" id="KW-0963">Cytoplasm</keyword>
<proteinExistence type="inferred from homology"/>
<keyword evidence="2 3" id="KW-0143">Chaperone</keyword>
<evidence type="ECO:0000313" key="7">
    <source>
        <dbReference type="Proteomes" id="UP000178894"/>
    </source>
</evidence>
<comment type="subcellular location">
    <subcellularLocation>
        <location evidence="3">Cytoplasm</location>
    </subcellularLocation>
</comment>
<comment type="caution">
    <text evidence="6">The sequence shown here is derived from an EMBL/GenBank/DDBJ whole genome shotgun (WGS) entry which is preliminary data.</text>
</comment>
<dbReference type="InterPro" id="IPR013805">
    <property type="entry name" value="GrpE_CC"/>
</dbReference>
<gene>
    <name evidence="3" type="primary">grpE</name>
    <name evidence="6" type="ORF">A3G54_03715</name>
</gene>
<dbReference type="GO" id="GO:0006457">
    <property type="term" value="P:protein folding"/>
    <property type="evidence" value="ECO:0007669"/>
    <property type="project" value="InterPro"/>
</dbReference>
<dbReference type="GO" id="GO:0042803">
    <property type="term" value="F:protein homodimerization activity"/>
    <property type="evidence" value="ECO:0007669"/>
    <property type="project" value="InterPro"/>
</dbReference>
<dbReference type="InterPro" id="IPR000740">
    <property type="entry name" value="GrpE"/>
</dbReference>
<dbReference type="Proteomes" id="UP000178894">
    <property type="component" value="Unassembled WGS sequence"/>
</dbReference>
<organism evidence="6 7">
    <name type="scientific">Candidatus Giovannonibacteria bacterium RIFCSPLOWO2_12_FULL_44_15</name>
    <dbReference type="NCBI Taxonomy" id="1798364"/>
    <lineage>
        <taxon>Bacteria</taxon>
        <taxon>Candidatus Giovannoniibacteriota</taxon>
    </lineage>
</organism>
<dbReference type="GO" id="GO:0051087">
    <property type="term" value="F:protein-folding chaperone binding"/>
    <property type="evidence" value="ECO:0007669"/>
    <property type="project" value="InterPro"/>
</dbReference>
<accession>A0A1F5Y123</accession>
<dbReference type="PANTHER" id="PTHR21237:SF23">
    <property type="entry name" value="GRPE PROTEIN HOMOLOG, MITOCHONDRIAL"/>
    <property type="match status" value="1"/>
</dbReference>
<reference evidence="6 7" key="1">
    <citation type="journal article" date="2016" name="Nat. Commun.">
        <title>Thousands of microbial genomes shed light on interconnected biogeochemical processes in an aquifer system.</title>
        <authorList>
            <person name="Anantharaman K."/>
            <person name="Brown C.T."/>
            <person name="Hug L.A."/>
            <person name="Sharon I."/>
            <person name="Castelle C.J."/>
            <person name="Probst A.J."/>
            <person name="Thomas B.C."/>
            <person name="Singh A."/>
            <person name="Wilkins M.J."/>
            <person name="Karaoz U."/>
            <person name="Brodie E.L."/>
            <person name="Williams K.H."/>
            <person name="Hubbard S.S."/>
            <person name="Banfield J.F."/>
        </authorList>
    </citation>
    <scope>NUCLEOTIDE SEQUENCE [LARGE SCALE GENOMIC DNA]</scope>
</reference>
<dbReference type="STRING" id="1798364.A3G54_03715"/>
<dbReference type="Gene3D" id="3.90.20.20">
    <property type="match status" value="1"/>
</dbReference>
<sequence>MPDEEIELEEEVIEEEGLKDKLKKMREDLKACRKEKDEHLAGWQRAKADFINARKEEEKSRETFVKFAQASVLLEFLKITDSLEMAMKHGDGGIKQIYSQAKDILKQHVVTQIEAEGKKFDPAMHEAIEKEEVDDEKKDNVVVEDLQRGWLLFEKVLRPAKVKVGVLKIKS</sequence>
<evidence type="ECO:0000256" key="1">
    <source>
        <dbReference type="ARBA" id="ARBA00009054"/>
    </source>
</evidence>
<dbReference type="InterPro" id="IPR009012">
    <property type="entry name" value="GrpE_head"/>
</dbReference>
<comment type="similarity">
    <text evidence="1 3 4">Belongs to the GrpE family.</text>
</comment>
<dbReference type="Pfam" id="PF01025">
    <property type="entry name" value="GrpE"/>
    <property type="match status" value="1"/>
</dbReference>
<feature type="coiled-coil region" evidence="5">
    <location>
        <begin position="8"/>
        <end position="35"/>
    </location>
</feature>
<evidence type="ECO:0000256" key="4">
    <source>
        <dbReference type="RuleBase" id="RU004478"/>
    </source>
</evidence>
<dbReference type="SUPFAM" id="SSF51064">
    <property type="entry name" value="Head domain of nucleotide exchange factor GrpE"/>
    <property type="match status" value="1"/>
</dbReference>
<name>A0A1F5Y123_9BACT</name>
<dbReference type="PRINTS" id="PR00773">
    <property type="entry name" value="GRPEPROTEIN"/>
</dbReference>
<dbReference type="GO" id="GO:0051082">
    <property type="term" value="F:unfolded protein binding"/>
    <property type="evidence" value="ECO:0007669"/>
    <property type="project" value="TreeGrafter"/>
</dbReference>
<dbReference type="GO" id="GO:0005737">
    <property type="term" value="C:cytoplasm"/>
    <property type="evidence" value="ECO:0007669"/>
    <property type="project" value="UniProtKB-SubCell"/>
</dbReference>